<evidence type="ECO:0000313" key="2">
    <source>
        <dbReference type="Proteomes" id="UP001374535"/>
    </source>
</evidence>
<dbReference type="EMBL" id="CP144691">
    <property type="protein sequence ID" value="WVY93407.1"/>
    <property type="molecule type" value="Genomic_DNA"/>
</dbReference>
<sequence length="144" mass="16645">MLPRLSFTAMEDIGLPNRQRSFLSLVISFGTSISPSARTSRVSKFWSLLMDFGKPLMNVPRKLRYFKWIKLPKFSGTSYNGAYPKSSTLNRMYFASKRLVKSLDDTSFVKIRIDRTYCDSSMDPLKPLEFLAIVKRRMIPLDSK</sequence>
<dbReference type="AlphaFoldDB" id="A0AAQ3MLJ0"/>
<keyword evidence="2" id="KW-1185">Reference proteome</keyword>
<protein>
    <submittedName>
        <fullName evidence="1">Uncharacterized protein</fullName>
    </submittedName>
</protein>
<organism evidence="1 2">
    <name type="scientific">Vigna mungo</name>
    <name type="common">Black gram</name>
    <name type="synonym">Phaseolus mungo</name>
    <dbReference type="NCBI Taxonomy" id="3915"/>
    <lineage>
        <taxon>Eukaryota</taxon>
        <taxon>Viridiplantae</taxon>
        <taxon>Streptophyta</taxon>
        <taxon>Embryophyta</taxon>
        <taxon>Tracheophyta</taxon>
        <taxon>Spermatophyta</taxon>
        <taxon>Magnoliopsida</taxon>
        <taxon>eudicotyledons</taxon>
        <taxon>Gunneridae</taxon>
        <taxon>Pentapetalae</taxon>
        <taxon>rosids</taxon>
        <taxon>fabids</taxon>
        <taxon>Fabales</taxon>
        <taxon>Fabaceae</taxon>
        <taxon>Papilionoideae</taxon>
        <taxon>50 kb inversion clade</taxon>
        <taxon>NPAAA clade</taxon>
        <taxon>indigoferoid/millettioid clade</taxon>
        <taxon>Phaseoleae</taxon>
        <taxon>Vigna</taxon>
    </lineage>
</organism>
<name>A0AAQ3MLJ0_VIGMU</name>
<gene>
    <name evidence="1" type="ORF">V8G54_032495</name>
</gene>
<reference evidence="1 2" key="1">
    <citation type="journal article" date="2023" name="Life. Sci Alliance">
        <title>Evolutionary insights into 3D genome organization and epigenetic landscape of Vigna mungo.</title>
        <authorList>
            <person name="Junaid A."/>
            <person name="Singh B."/>
            <person name="Bhatia S."/>
        </authorList>
    </citation>
    <scope>NUCLEOTIDE SEQUENCE [LARGE SCALE GENOMIC DNA]</scope>
    <source>
        <strain evidence="1">Urdbean</strain>
    </source>
</reference>
<evidence type="ECO:0000313" key="1">
    <source>
        <dbReference type="EMBL" id="WVY93407.1"/>
    </source>
</evidence>
<dbReference type="Proteomes" id="UP001374535">
    <property type="component" value="Chromosome 10"/>
</dbReference>
<accession>A0AAQ3MLJ0</accession>
<proteinExistence type="predicted"/>